<evidence type="ECO:0000256" key="5">
    <source>
        <dbReference type="ARBA" id="ARBA00022833"/>
    </source>
</evidence>
<dbReference type="InterPro" id="IPR050570">
    <property type="entry name" value="Cell_wall_metabolism_enzyme"/>
</dbReference>
<evidence type="ECO:0000313" key="10">
    <source>
        <dbReference type="Proteomes" id="UP000201613"/>
    </source>
</evidence>
<comment type="cofactor">
    <cofactor evidence="1">
        <name>Zn(2+)</name>
        <dbReference type="ChEBI" id="CHEBI:29105"/>
    </cofactor>
</comment>
<dbReference type="CDD" id="cd12797">
    <property type="entry name" value="M23_peptidase"/>
    <property type="match status" value="1"/>
</dbReference>
<keyword evidence="6" id="KW-0482">Metalloprotease</keyword>
<feature type="domain" description="M23ase beta-sheet core" evidence="8">
    <location>
        <begin position="261"/>
        <end position="368"/>
    </location>
</feature>
<dbReference type="SUPFAM" id="SSF51261">
    <property type="entry name" value="Duplicated hybrid motif"/>
    <property type="match status" value="1"/>
</dbReference>
<evidence type="ECO:0000256" key="6">
    <source>
        <dbReference type="ARBA" id="ARBA00023049"/>
    </source>
</evidence>
<feature type="chain" id="PRO_5012669643" evidence="7">
    <location>
        <begin position="19"/>
        <end position="375"/>
    </location>
</feature>
<dbReference type="Proteomes" id="UP000201613">
    <property type="component" value="Unassembled WGS sequence"/>
</dbReference>
<dbReference type="OrthoDB" id="9809144at2"/>
<reference evidence="9 10" key="1">
    <citation type="submission" date="2017-05" db="EMBL/GenBank/DDBJ databases">
        <authorList>
            <person name="Song R."/>
            <person name="Chenine A.L."/>
            <person name="Ruprecht R.M."/>
        </authorList>
    </citation>
    <scope>NUCLEOTIDE SEQUENCE [LARGE SCALE GENOMIC DNA]</scope>
    <source>
        <strain evidence="9 10">CECT 8899</strain>
    </source>
</reference>
<proteinExistence type="predicted"/>
<evidence type="ECO:0000256" key="1">
    <source>
        <dbReference type="ARBA" id="ARBA00001947"/>
    </source>
</evidence>
<dbReference type="Gene3D" id="2.70.70.10">
    <property type="entry name" value="Glucose Permease (Domain IIA)"/>
    <property type="match status" value="1"/>
</dbReference>
<dbReference type="EMBL" id="FXZK01000004">
    <property type="protein sequence ID" value="SMY08113.1"/>
    <property type="molecule type" value="Genomic_DNA"/>
</dbReference>
<dbReference type="PANTHER" id="PTHR21666:SF288">
    <property type="entry name" value="CELL DIVISION PROTEIN YTFB"/>
    <property type="match status" value="1"/>
</dbReference>
<dbReference type="AlphaFoldDB" id="A0A238LEX0"/>
<feature type="signal peptide" evidence="7">
    <location>
        <begin position="1"/>
        <end position="18"/>
    </location>
</feature>
<dbReference type="RefSeq" id="WP_093992322.1">
    <property type="nucleotide sequence ID" value="NZ_FXZK01000004.1"/>
</dbReference>
<keyword evidence="3" id="KW-0479">Metal-binding</keyword>
<organism evidence="9 10">
    <name type="scientific">Flavimaricola marinus</name>
    <dbReference type="NCBI Taxonomy" id="1819565"/>
    <lineage>
        <taxon>Bacteria</taxon>
        <taxon>Pseudomonadati</taxon>
        <taxon>Pseudomonadota</taxon>
        <taxon>Alphaproteobacteria</taxon>
        <taxon>Rhodobacterales</taxon>
        <taxon>Paracoccaceae</taxon>
        <taxon>Flavimaricola</taxon>
    </lineage>
</organism>
<dbReference type="GO" id="GO:0004222">
    <property type="term" value="F:metalloendopeptidase activity"/>
    <property type="evidence" value="ECO:0007669"/>
    <property type="project" value="TreeGrafter"/>
</dbReference>
<accession>A0A238LEX0</accession>
<evidence type="ECO:0000313" key="9">
    <source>
        <dbReference type="EMBL" id="SMY08113.1"/>
    </source>
</evidence>
<dbReference type="InterPro" id="IPR016047">
    <property type="entry name" value="M23ase_b-sheet_dom"/>
</dbReference>
<evidence type="ECO:0000259" key="8">
    <source>
        <dbReference type="Pfam" id="PF01551"/>
    </source>
</evidence>
<protein>
    <submittedName>
        <fullName evidence="9">Peptidase family M23</fullName>
    </submittedName>
</protein>
<gene>
    <name evidence="9" type="ORF">LOM8899_02262</name>
</gene>
<keyword evidence="10" id="KW-1185">Reference proteome</keyword>
<dbReference type="InterPro" id="IPR011055">
    <property type="entry name" value="Dup_hybrid_motif"/>
</dbReference>
<dbReference type="GO" id="GO:0046872">
    <property type="term" value="F:metal ion binding"/>
    <property type="evidence" value="ECO:0007669"/>
    <property type="project" value="UniProtKB-KW"/>
</dbReference>
<keyword evidence="5" id="KW-0862">Zinc</keyword>
<keyword evidence="7" id="KW-0732">Signal</keyword>
<dbReference type="PANTHER" id="PTHR21666">
    <property type="entry name" value="PEPTIDASE-RELATED"/>
    <property type="match status" value="1"/>
</dbReference>
<evidence type="ECO:0000256" key="4">
    <source>
        <dbReference type="ARBA" id="ARBA00022801"/>
    </source>
</evidence>
<keyword evidence="2" id="KW-0645">Protease</keyword>
<dbReference type="Pfam" id="PF01551">
    <property type="entry name" value="Peptidase_M23"/>
    <property type="match status" value="1"/>
</dbReference>
<sequence>MIRRAVLVAVLMAGQALAQGQGETAEAAAAAAARLEAASVMLQEADRGSDRISALTETVQAYEDGLVALRDGLRRAAIRQRAIETELDARSEEVAELLGVLQTMGRAPAPLLLLHPSGPLGTARSGMMVSEVTPALQVRVDELKADLEEVSQLRALQDSAADTLRRGLDGAQEARAQLSQAISERTDLPQRFTEDPVRTALLIASTETLSAFASGLADVVDQDLGGVAPDATALKGGLGLPVQGTVLRRFNQADAAGIVRPGLVIAARPRSLVTSPAAATVRFRGPLLDYGNVIILEPAPDVLLVVAGLAEVFGEAGQVLPQGAPIGLMGGEQPGVDAILTESAAGVGGGRSETLYLEVREGQSAVDPATWFALE</sequence>
<name>A0A238LEX0_9RHOB</name>
<evidence type="ECO:0000256" key="2">
    <source>
        <dbReference type="ARBA" id="ARBA00022670"/>
    </source>
</evidence>
<evidence type="ECO:0000256" key="3">
    <source>
        <dbReference type="ARBA" id="ARBA00022723"/>
    </source>
</evidence>
<dbReference type="GO" id="GO:0006508">
    <property type="term" value="P:proteolysis"/>
    <property type="evidence" value="ECO:0007669"/>
    <property type="project" value="UniProtKB-KW"/>
</dbReference>
<evidence type="ECO:0000256" key="7">
    <source>
        <dbReference type="SAM" id="SignalP"/>
    </source>
</evidence>
<keyword evidence="4" id="KW-0378">Hydrolase</keyword>